<dbReference type="GO" id="GO:0006508">
    <property type="term" value="P:proteolysis"/>
    <property type="evidence" value="ECO:0007669"/>
    <property type="project" value="UniProtKB-KW"/>
</dbReference>
<keyword evidence="8" id="KW-0482">Metalloprotease</keyword>
<accession>A0A0R1S7F8</accession>
<dbReference type="InterPro" id="IPR001261">
    <property type="entry name" value="ArgE/DapE_CS"/>
</dbReference>
<dbReference type="PATRIC" id="fig|1423739.3.peg.1082"/>
<proteinExistence type="inferred from homology"/>
<dbReference type="GO" id="GO:0008270">
    <property type="term" value="F:zinc ion binding"/>
    <property type="evidence" value="ECO:0007669"/>
    <property type="project" value="InterPro"/>
</dbReference>
<dbReference type="AlphaFoldDB" id="A0A0R1S7F8"/>
<keyword evidence="7" id="KW-0224">Dipeptidase</keyword>
<evidence type="ECO:0000256" key="6">
    <source>
        <dbReference type="ARBA" id="ARBA00022833"/>
    </source>
</evidence>
<dbReference type="Gene3D" id="3.40.630.10">
    <property type="entry name" value="Zn peptidases"/>
    <property type="match status" value="1"/>
</dbReference>
<gene>
    <name evidence="9" type="ORF">FC85_GL001031</name>
</gene>
<dbReference type="CDD" id="cd03888">
    <property type="entry name" value="M20_PepV"/>
    <property type="match status" value="1"/>
</dbReference>
<evidence type="ECO:0000256" key="1">
    <source>
        <dbReference type="ARBA" id="ARBA00001947"/>
    </source>
</evidence>
<reference evidence="9 10" key="1">
    <citation type="journal article" date="2015" name="Genome Announc.">
        <title>Expanding the biotechnology potential of lactobacilli through comparative genomics of 213 strains and associated genera.</title>
        <authorList>
            <person name="Sun Z."/>
            <person name="Harris H.M."/>
            <person name="McCann A."/>
            <person name="Guo C."/>
            <person name="Argimon S."/>
            <person name="Zhang W."/>
            <person name="Yang X."/>
            <person name="Jeffery I.B."/>
            <person name="Cooney J.C."/>
            <person name="Kagawa T.F."/>
            <person name="Liu W."/>
            <person name="Song Y."/>
            <person name="Salvetti E."/>
            <person name="Wrobel A."/>
            <person name="Rasinkangas P."/>
            <person name="Parkhill J."/>
            <person name="Rea M.C."/>
            <person name="O'Sullivan O."/>
            <person name="Ritari J."/>
            <person name="Douillard F.P."/>
            <person name="Paul Ross R."/>
            <person name="Yang R."/>
            <person name="Briner A.E."/>
            <person name="Felis G.E."/>
            <person name="de Vos W.M."/>
            <person name="Barrangou R."/>
            <person name="Klaenhammer T.R."/>
            <person name="Caufield P.W."/>
            <person name="Cui Y."/>
            <person name="Zhang H."/>
            <person name="O'Toole P.W."/>
        </authorList>
    </citation>
    <scope>NUCLEOTIDE SEQUENCE [LARGE SCALE GENOMIC DNA]</scope>
    <source>
        <strain evidence="9 10">DSM 14421</strain>
    </source>
</reference>
<dbReference type="GO" id="GO:0008777">
    <property type="term" value="F:acetylornithine deacetylase activity"/>
    <property type="evidence" value="ECO:0007669"/>
    <property type="project" value="TreeGrafter"/>
</dbReference>
<evidence type="ECO:0000256" key="8">
    <source>
        <dbReference type="ARBA" id="ARBA00023049"/>
    </source>
</evidence>
<dbReference type="NCBIfam" id="NF005591">
    <property type="entry name" value="PRK07318.1"/>
    <property type="match status" value="1"/>
</dbReference>
<dbReference type="SUPFAM" id="SSF55031">
    <property type="entry name" value="Bacterial exopeptidase dimerisation domain"/>
    <property type="match status" value="1"/>
</dbReference>
<dbReference type="EMBL" id="AZEY01000090">
    <property type="protein sequence ID" value="KRL64521.1"/>
    <property type="molecule type" value="Genomic_DNA"/>
</dbReference>
<dbReference type="GO" id="GO:0008237">
    <property type="term" value="F:metallopeptidase activity"/>
    <property type="evidence" value="ECO:0007669"/>
    <property type="project" value="UniProtKB-KW"/>
</dbReference>
<evidence type="ECO:0000256" key="7">
    <source>
        <dbReference type="ARBA" id="ARBA00022997"/>
    </source>
</evidence>
<keyword evidence="4" id="KW-0479">Metal-binding</keyword>
<keyword evidence="5" id="KW-0378">Hydrolase</keyword>
<dbReference type="InterPro" id="IPR010964">
    <property type="entry name" value="M20A_pepV-rel"/>
</dbReference>
<comment type="cofactor">
    <cofactor evidence="1">
        <name>Zn(2+)</name>
        <dbReference type="ChEBI" id="CHEBI:29105"/>
    </cofactor>
</comment>
<sequence>MTINWQEEAKKYRDDYLKDLKELISIPSVRDDEHATDEYPLGEGPTKALLKFLSFGKRDGFVTKNLDNIVGYIEYGSGDQTMAMQSHADVMPAGDGWQTDPFTMTEKDGNVYGRGTSDDKGPGLAAYYGLRILKDHGVTPKMKIRLIIGTDEESQWTGMKHYFDVEPEPTFGFSPDAEFPLINGEKGNSTYETTFGHTNGDAYTLKNFNSGLRLNMVPGNATAMVETDDNEGFVDAFTDFLDKNAVSGDIKATPNGIAVHVIGKQAHAMEPKNGVNAGTYMAKFLSQFNFEGAAKNFIRFIADKLHDDSRATKIGAAHVDDVMGDLTMNVGIMTFNEKDGGLVNTNFRYPKGTSDQEILDRLQTVAEKFGGTVKETENMGPHYVDPDDPIVKTLLHVYEAQTGTKDVQPEVVGGGTYARLMKRGVAFGALFPGTEDTMHQANEFQPINDLIKAMAIYGRSIYELTTK</sequence>
<name>A0A0R1S7F8_9LACO</name>
<dbReference type="InterPro" id="IPR036264">
    <property type="entry name" value="Bact_exopeptidase_dim_dom"/>
</dbReference>
<dbReference type="STRING" id="1423739.FC85_GL001031"/>
<dbReference type="PANTHER" id="PTHR43808">
    <property type="entry name" value="ACETYLORNITHINE DEACETYLASE"/>
    <property type="match status" value="1"/>
</dbReference>
<comment type="caution">
    <text evidence="9">The sequence shown here is derived from an EMBL/GenBank/DDBJ whole genome shotgun (WGS) entry which is preliminary data.</text>
</comment>
<evidence type="ECO:0000256" key="4">
    <source>
        <dbReference type="ARBA" id="ARBA00022723"/>
    </source>
</evidence>
<dbReference type="PROSITE" id="PS00759">
    <property type="entry name" value="ARGE_DAPE_CPG2_2"/>
    <property type="match status" value="1"/>
</dbReference>
<comment type="similarity">
    <text evidence="2">Belongs to the peptidase M20A family.</text>
</comment>
<dbReference type="SUPFAM" id="SSF53187">
    <property type="entry name" value="Zn-dependent exopeptidases"/>
    <property type="match status" value="1"/>
</dbReference>
<evidence type="ECO:0000313" key="9">
    <source>
        <dbReference type="EMBL" id="KRL64521.1"/>
    </source>
</evidence>
<dbReference type="InterPro" id="IPR002933">
    <property type="entry name" value="Peptidase_M20"/>
</dbReference>
<evidence type="ECO:0000256" key="3">
    <source>
        <dbReference type="ARBA" id="ARBA00022670"/>
    </source>
</evidence>
<dbReference type="GO" id="GO:0016805">
    <property type="term" value="F:dipeptidase activity"/>
    <property type="evidence" value="ECO:0007669"/>
    <property type="project" value="UniProtKB-KW"/>
</dbReference>
<dbReference type="PANTHER" id="PTHR43808:SF31">
    <property type="entry name" value="N-ACETYL-L-CITRULLINE DEACETYLASE"/>
    <property type="match status" value="1"/>
</dbReference>
<dbReference type="Gene3D" id="3.30.70.360">
    <property type="match status" value="2"/>
</dbReference>
<organism evidence="9 10">
    <name type="scientific">Lentilactobacillus diolivorans DSM 14421</name>
    <dbReference type="NCBI Taxonomy" id="1423739"/>
    <lineage>
        <taxon>Bacteria</taxon>
        <taxon>Bacillati</taxon>
        <taxon>Bacillota</taxon>
        <taxon>Bacilli</taxon>
        <taxon>Lactobacillales</taxon>
        <taxon>Lactobacillaceae</taxon>
        <taxon>Lentilactobacillus</taxon>
    </lineage>
</organism>
<dbReference type="Pfam" id="PF01546">
    <property type="entry name" value="Peptidase_M20"/>
    <property type="match status" value="1"/>
</dbReference>
<keyword evidence="3" id="KW-0645">Protease</keyword>
<dbReference type="InterPro" id="IPR050072">
    <property type="entry name" value="Peptidase_M20A"/>
</dbReference>
<protein>
    <submittedName>
        <fullName evidence="9">M20 family peptidase PepV</fullName>
    </submittedName>
</protein>
<evidence type="ECO:0000256" key="2">
    <source>
        <dbReference type="ARBA" id="ARBA00006247"/>
    </source>
</evidence>
<evidence type="ECO:0000256" key="5">
    <source>
        <dbReference type="ARBA" id="ARBA00022801"/>
    </source>
</evidence>
<dbReference type="NCBIfam" id="TIGR01887">
    <property type="entry name" value="dipeptidaselike"/>
    <property type="match status" value="1"/>
</dbReference>
<dbReference type="RefSeq" id="WP_057865475.1">
    <property type="nucleotide sequence ID" value="NZ_AZEY01000090.1"/>
</dbReference>
<dbReference type="GO" id="GO:0006526">
    <property type="term" value="P:L-arginine biosynthetic process"/>
    <property type="evidence" value="ECO:0007669"/>
    <property type="project" value="TreeGrafter"/>
</dbReference>
<keyword evidence="6" id="KW-0862">Zinc</keyword>
<dbReference type="Proteomes" id="UP000052013">
    <property type="component" value="Unassembled WGS sequence"/>
</dbReference>
<evidence type="ECO:0000313" key="10">
    <source>
        <dbReference type="Proteomes" id="UP000052013"/>
    </source>
</evidence>